<accession>A0A4Y7PED9</accession>
<evidence type="ECO:0008006" key="3">
    <source>
        <dbReference type="Google" id="ProtNLM"/>
    </source>
</evidence>
<dbReference type="Proteomes" id="UP000294933">
    <property type="component" value="Unassembled WGS sequence"/>
</dbReference>
<sequence length="435" mass="49645">MHLIYENLLKNLILLWTDEFKGLDEGSGCYTLSKAVWEAVGQATAASGSTIPSAFGARPPNIASDRSNFTAENYSFWALYIGPILLRNKFRDRKYYDHFVDLIVLLNICLQFELTVYDVETIRTGFVHWVQKFEDLYYQHDPARISACPLTIHAILHIAESILAAGPVWAYWAFPMERYCATLLPAIKSRRFPFASIDKFVTDTAQLTHIKHIYNARDELTLTRIPGPMQGEFRSPGYPTCALLPPRKLEALSTAIMSKIAIALATRFNVSVNVARRHLPDEIFQYGKVRRIDGGDTMSASEITKSSVDRRDASYVRYEMLVDKNTNKRSREPEFRLETYYGQLKRIFVVKLEATPDLPDTPTILFMAAITNCIIDSRNKLDMHFYSRQGRTEVVDITCIQCLVGRIRYDNQWAIIDRSGSLARALHSDDDNDEA</sequence>
<organism evidence="1 2">
    <name type="scientific">Rickenella mellea</name>
    <dbReference type="NCBI Taxonomy" id="50990"/>
    <lineage>
        <taxon>Eukaryota</taxon>
        <taxon>Fungi</taxon>
        <taxon>Dikarya</taxon>
        <taxon>Basidiomycota</taxon>
        <taxon>Agaricomycotina</taxon>
        <taxon>Agaricomycetes</taxon>
        <taxon>Hymenochaetales</taxon>
        <taxon>Rickenellaceae</taxon>
        <taxon>Rickenella</taxon>
    </lineage>
</organism>
<evidence type="ECO:0000313" key="2">
    <source>
        <dbReference type="Proteomes" id="UP000294933"/>
    </source>
</evidence>
<evidence type="ECO:0000313" key="1">
    <source>
        <dbReference type="EMBL" id="TDL13665.1"/>
    </source>
</evidence>
<protein>
    <recommendedName>
        <fullName evidence="3">DUF4218 domain-containing protein</fullName>
    </recommendedName>
</protein>
<dbReference type="VEuPathDB" id="FungiDB:BD410DRAFT_846724"/>
<gene>
    <name evidence="1" type="ORF">BD410DRAFT_846724</name>
</gene>
<dbReference type="PANTHER" id="PTHR46579">
    <property type="entry name" value="F5/8 TYPE C DOMAIN-CONTAINING PROTEIN-RELATED"/>
    <property type="match status" value="1"/>
</dbReference>
<dbReference type="EMBL" id="ML170502">
    <property type="protein sequence ID" value="TDL13665.1"/>
    <property type="molecule type" value="Genomic_DNA"/>
</dbReference>
<dbReference type="PANTHER" id="PTHR46579:SF1">
    <property type="entry name" value="F5_8 TYPE C DOMAIN-CONTAINING PROTEIN"/>
    <property type="match status" value="1"/>
</dbReference>
<keyword evidence="2" id="KW-1185">Reference proteome</keyword>
<dbReference type="OrthoDB" id="2404451at2759"/>
<name>A0A4Y7PED9_9AGAM</name>
<dbReference type="STRING" id="50990.A0A4Y7PED9"/>
<proteinExistence type="predicted"/>
<reference evidence="1 2" key="1">
    <citation type="submission" date="2018-06" db="EMBL/GenBank/DDBJ databases">
        <title>A transcriptomic atlas of mushroom development highlights an independent origin of complex multicellularity.</title>
        <authorList>
            <consortium name="DOE Joint Genome Institute"/>
            <person name="Krizsan K."/>
            <person name="Almasi E."/>
            <person name="Merenyi Z."/>
            <person name="Sahu N."/>
            <person name="Viragh M."/>
            <person name="Koszo T."/>
            <person name="Mondo S."/>
            <person name="Kiss B."/>
            <person name="Balint B."/>
            <person name="Kues U."/>
            <person name="Barry K."/>
            <person name="Hegedus J.C."/>
            <person name="Henrissat B."/>
            <person name="Johnson J."/>
            <person name="Lipzen A."/>
            <person name="Ohm R."/>
            <person name="Nagy I."/>
            <person name="Pangilinan J."/>
            <person name="Yan J."/>
            <person name="Xiong Y."/>
            <person name="Grigoriev I.V."/>
            <person name="Hibbett D.S."/>
            <person name="Nagy L.G."/>
        </authorList>
    </citation>
    <scope>NUCLEOTIDE SEQUENCE [LARGE SCALE GENOMIC DNA]</scope>
    <source>
        <strain evidence="1 2">SZMC22713</strain>
    </source>
</reference>
<dbReference type="AlphaFoldDB" id="A0A4Y7PED9"/>